<protein>
    <submittedName>
        <fullName evidence="2">Uncharacterized protein</fullName>
    </submittedName>
</protein>
<dbReference type="Proteomes" id="UP001194468">
    <property type="component" value="Unassembled WGS sequence"/>
</dbReference>
<keyword evidence="3" id="KW-1185">Reference proteome</keyword>
<reference evidence="2" key="2">
    <citation type="journal article" date="2020" name="Nat. Commun.">
        <title>Large-scale genome sequencing of mycorrhizal fungi provides insights into the early evolution of symbiotic traits.</title>
        <authorList>
            <person name="Miyauchi S."/>
            <person name="Kiss E."/>
            <person name="Kuo A."/>
            <person name="Drula E."/>
            <person name="Kohler A."/>
            <person name="Sanchez-Garcia M."/>
            <person name="Morin E."/>
            <person name="Andreopoulos B."/>
            <person name="Barry K.W."/>
            <person name="Bonito G."/>
            <person name="Buee M."/>
            <person name="Carver A."/>
            <person name="Chen C."/>
            <person name="Cichocki N."/>
            <person name="Clum A."/>
            <person name="Culley D."/>
            <person name="Crous P.W."/>
            <person name="Fauchery L."/>
            <person name="Girlanda M."/>
            <person name="Hayes R.D."/>
            <person name="Keri Z."/>
            <person name="LaButti K."/>
            <person name="Lipzen A."/>
            <person name="Lombard V."/>
            <person name="Magnuson J."/>
            <person name="Maillard F."/>
            <person name="Murat C."/>
            <person name="Nolan M."/>
            <person name="Ohm R.A."/>
            <person name="Pangilinan J."/>
            <person name="Pereira M.F."/>
            <person name="Perotto S."/>
            <person name="Peter M."/>
            <person name="Pfister S."/>
            <person name="Riley R."/>
            <person name="Sitrit Y."/>
            <person name="Stielow J.B."/>
            <person name="Szollosi G."/>
            <person name="Zifcakova L."/>
            <person name="Stursova M."/>
            <person name="Spatafora J.W."/>
            <person name="Tedersoo L."/>
            <person name="Vaario L.M."/>
            <person name="Yamada A."/>
            <person name="Yan M."/>
            <person name="Wang P."/>
            <person name="Xu J."/>
            <person name="Bruns T."/>
            <person name="Baldrian P."/>
            <person name="Vilgalys R."/>
            <person name="Dunand C."/>
            <person name="Henrissat B."/>
            <person name="Grigoriev I.V."/>
            <person name="Hibbett D."/>
            <person name="Nagy L.G."/>
            <person name="Martin F.M."/>
        </authorList>
    </citation>
    <scope>NUCLEOTIDE SEQUENCE</scope>
    <source>
        <strain evidence="2">BED1</strain>
    </source>
</reference>
<evidence type="ECO:0000313" key="3">
    <source>
        <dbReference type="Proteomes" id="UP001194468"/>
    </source>
</evidence>
<dbReference type="EMBL" id="WHUW01000039">
    <property type="protein sequence ID" value="KAF8432556.1"/>
    <property type="molecule type" value="Genomic_DNA"/>
</dbReference>
<evidence type="ECO:0000313" key="2">
    <source>
        <dbReference type="EMBL" id="KAF8432556.1"/>
    </source>
</evidence>
<sequence>MAMQLNFLSSAKRKLSSKAQAVLENYQAPSNKRKGGPTNEKAAPKQLANKKLKAGAPSVNAPDSVHSPIDNHSDSGNCNSDHDDVDEDRMNGKPARDGDGDASEGGDNNGSSTS</sequence>
<feature type="region of interest" description="Disordered" evidence="1">
    <location>
        <begin position="1"/>
        <end position="114"/>
    </location>
</feature>
<evidence type="ECO:0000256" key="1">
    <source>
        <dbReference type="SAM" id="MobiDB-lite"/>
    </source>
</evidence>
<comment type="caution">
    <text evidence="2">The sequence shown here is derived from an EMBL/GenBank/DDBJ whole genome shotgun (WGS) entry which is preliminary data.</text>
</comment>
<organism evidence="2 3">
    <name type="scientific">Boletus edulis BED1</name>
    <dbReference type="NCBI Taxonomy" id="1328754"/>
    <lineage>
        <taxon>Eukaryota</taxon>
        <taxon>Fungi</taxon>
        <taxon>Dikarya</taxon>
        <taxon>Basidiomycota</taxon>
        <taxon>Agaricomycotina</taxon>
        <taxon>Agaricomycetes</taxon>
        <taxon>Agaricomycetidae</taxon>
        <taxon>Boletales</taxon>
        <taxon>Boletineae</taxon>
        <taxon>Boletaceae</taxon>
        <taxon>Boletoideae</taxon>
        <taxon>Boletus</taxon>
    </lineage>
</organism>
<name>A0AAD4BJ95_BOLED</name>
<reference evidence="2" key="1">
    <citation type="submission" date="2019-10" db="EMBL/GenBank/DDBJ databases">
        <authorList>
            <consortium name="DOE Joint Genome Institute"/>
            <person name="Kuo A."/>
            <person name="Miyauchi S."/>
            <person name="Kiss E."/>
            <person name="Drula E."/>
            <person name="Kohler A."/>
            <person name="Sanchez-Garcia M."/>
            <person name="Andreopoulos B."/>
            <person name="Barry K.W."/>
            <person name="Bonito G."/>
            <person name="Buee M."/>
            <person name="Carver A."/>
            <person name="Chen C."/>
            <person name="Cichocki N."/>
            <person name="Clum A."/>
            <person name="Culley D."/>
            <person name="Crous P.W."/>
            <person name="Fauchery L."/>
            <person name="Girlanda M."/>
            <person name="Hayes R."/>
            <person name="Keri Z."/>
            <person name="LaButti K."/>
            <person name="Lipzen A."/>
            <person name="Lombard V."/>
            <person name="Magnuson J."/>
            <person name="Maillard F."/>
            <person name="Morin E."/>
            <person name="Murat C."/>
            <person name="Nolan M."/>
            <person name="Ohm R."/>
            <person name="Pangilinan J."/>
            <person name="Pereira M."/>
            <person name="Perotto S."/>
            <person name="Peter M."/>
            <person name="Riley R."/>
            <person name="Sitrit Y."/>
            <person name="Stielow B."/>
            <person name="Szollosi G."/>
            <person name="Zifcakova L."/>
            <person name="Stursova M."/>
            <person name="Spatafora J.W."/>
            <person name="Tedersoo L."/>
            <person name="Vaario L.-M."/>
            <person name="Yamada A."/>
            <person name="Yan M."/>
            <person name="Wang P."/>
            <person name="Xu J."/>
            <person name="Bruns T."/>
            <person name="Baldrian P."/>
            <person name="Vilgalys R."/>
            <person name="Henrissat B."/>
            <person name="Grigoriev I.V."/>
            <person name="Hibbett D."/>
            <person name="Nagy L.G."/>
            <person name="Martin F.M."/>
        </authorList>
    </citation>
    <scope>NUCLEOTIDE SEQUENCE</scope>
    <source>
        <strain evidence="2">BED1</strain>
    </source>
</reference>
<dbReference type="AlphaFoldDB" id="A0AAD4BJ95"/>
<proteinExistence type="predicted"/>
<gene>
    <name evidence="2" type="ORF">L210DRAFT_935620</name>
</gene>
<accession>A0AAD4BJ95</accession>
<feature type="compositionally biased region" description="Basic and acidic residues" evidence="1">
    <location>
        <begin position="88"/>
        <end position="99"/>
    </location>
</feature>